<dbReference type="EMBL" id="VYQA01000008">
    <property type="protein sequence ID" value="KAA9029264.1"/>
    <property type="molecule type" value="Genomic_DNA"/>
</dbReference>
<evidence type="ECO:0000313" key="3">
    <source>
        <dbReference type="EMBL" id="KAA9029264.1"/>
    </source>
</evidence>
<dbReference type="RefSeq" id="WP_150425848.1">
    <property type="nucleotide sequence ID" value="NZ_VYQA01000008.1"/>
</dbReference>
<sequence length="412" mass="44481">MSDIAITRQTSDAGLFRGRTVALMLAIGIAGFVGMLVLGAYAPDLRSGRNGGAHALSNAVTGYAALVKLAEATGRNPRIVRNAHDFETEDLLILTPETGATDISQALIQRATRPTLFVLPKWRTVPDEDHAGWARYQGLLPLDEPIGVLAPGIRFTMRQGKSGGGLLESHGAPGRFWTPRPVQVITGIDPDNDQRQDRWRDLHPMLTDGRGGILLAQVGEGPLYVLADPDLLNNRGMKYLGQARSALALLDWLNSTDADGIAFDVSMNGLGHSRSPLKLLFEPPFLAMTLAVVATLLLAGFHAFGRFGPPRARARAVAFGKTALVDNSALLIRKAGRESRLGGRYAAVIRERAARAFGAPARLRDQALDQYLDSLKGAHRFTDLAQAADAASDRHSLRDAAQALHDWQKDKS</sequence>
<dbReference type="AlphaFoldDB" id="A0A5J5I227"/>
<evidence type="ECO:0008006" key="6">
    <source>
        <dbReference type="Google" id="ProtNLM"/>
    </source>
</evidence>
<evidence type="ECO:0000256" key="1">
    <source>
        <dbReference type="SAM" id="Phobius"/>
    </source>
</evidence>
<feature type="transmembrane region" description="Helical" evidence="1">
    <location>
        <begin position="21"/>
        <end position="42"/>
    </location>
</feature>
<accession>A0A5J5I227</accession>
<evidence type="ECO:0000313" key="2">
    <source>
        <dbReference type="EMBL" id="KAA9015300.1"/>
    </source>
</evidence>
<evidence type="ECO:0000313" key="4">
    <source>
        <dbReference type="Proteomes" id="UP000325933"/>
    </source>
</evidence>
<feature type="transmembrane region" description="Helical" evidence="1">
    <location>
        <begin position="285"/>
        <end position="305"/>
    </location>
</feature>
<proteinExistence type="predicted"/>
<evidence type="ECO:0000313" key="5">
    <source>
        <dbReference type="Proteomes" id="UP000326364"/>
    </source>
</evidence>
<comment type="caution">
    <text evidence="3">The sequence shown here is derived from an EMBL/GenBank/DDBJ whole genome shotgun (WGS) entry which is preliminary data.</text>
</comment>
<dbReference type="EMBL" id="VYQB01000010">
    <property type="protein sequence ID" value="KAA9015300.1"/>
    <property type="molecule type" value="Genomic_DNA"/>
</dbReference>
<keyword evidence="1" id="KW-0812">Transmembrane</keyword>
<organism evidence="3 4">
    <name type="scientific">Sphingobium limneticum</name>
    <dbReference type="NCBI Taxonomy" id="1007511"/>
    <lineage>
        <taxon>Bacteria</taxon>
        <taxon>Pseudomonadati</taxon>
        <taxon>Pseudomonadota</taxon>
        <taxon>Alphaproteobacteria</taxon>
        <taxon>Sphingomonadales</taxon>
        <taxon>Sphingomonadaceae</taxon>
        <taxon>Sphingobium</taxon>
    </lineage>
</organism>
<protein>
    <recommendedName>
        <fullName evidence="6">DUF4350 domain-containing protein</fullName>
    </recommendedName>
</protein>
<dbReference type="Proteomes" id="UP000325933">
    <property type="component" value="Unassembled WGS sequence"/>
</dbReference>
<keyword evidence="5" id="KW-1185">Reference proteome</keyword>
<keyword evidence="1" id="KW-0472">Membrane</keyword>
<name>A0A5J5I227_9SPHN</name>
<reference evidence="4 5" key="1">
    <citation type="submission" date="2019-09" db="EMBL/GenBank/DDBJ databases">
        <authorList>
            <person name="Feng G."/>
        </authorList>
    </citation>
    <scope>NUCLEOTIDE SEQUENCE [LARGE SCALE GENOMIC DNA]</scope>
    <source>
        <strain evidence="3 4">KACC 19283</strain>
        <strain evidence="2 5">KACC 19284</strain>
    </source>
</reference>
<keyword evidence="1" id="KW-1133">Transmembrane helix</keyword>
<gene>
    <name evidence="3" type="ORF">F4U95_12095</name>
    <name evidence="2" type="ORF">F4U96_13925</name>
</gene>
<dbReference type="Proteomes" id="UP000326364">
    <property type="component" value="Unassembled WGS sequence"/>
</dbReference>